<sequence>MQGDDRPGPEADISEPVVPAAGGAGKAPHSTQFWITTAVGVAGVLVAALGVVAAWPKGAEESKPSPSISMDHADFASLSYEQQLDLCVPYVREHFERANQRWQSRLSAKPESTSPSTVDD</sequence>
<accession>G7GX06</accession>
<evidence type="ECO:0000313" key="4">
    <source>
        <dbReference type="Proteomes" id="UP000035088"/>
    </source>
</evidence>
<proteinExistence type="predicted"/>
<dbReference type="STRING" id="1073574.GOARA_001_00010"/>
<keyword evidence="2" id="KW-0472">Membrane</keyword>
<feature type="region of interest" description="Disordered" evidence="1">
    <location>
        <begin position="99"/>
        <end position="120"/>
    </location>
</feature>
<comment type="caution">
    <text evidence="3">The sequence shown here is derived from an EMBL/GenBank/DDBJ whole genome shotgun (WGS) entry which is preliminary data.</text>
</comment>
<evidence type="ECO:0000256" key="2">
    <source>
        <dbReference type="SAM" id="Phobius"/>
    </source>
</evidence>
<dbReference type="EMBL" id="BAEE01000001">
    <property type="protein sequence ID" value="GAB08131.1"/>
    <property type="molecule type" value="Genomic_DNA"/>
</dbReference>
<feature type="transmembrane region" description="Helical" evidence="2">
    <location>
        <begin position="33"/>
        <end position="55"/>
    </location>
</feature>
<keyword evidence="2" id="KW-1133">Transmembrane helix</keyword>
<organism evidence="3 4">
    <name type="scientific">Gordonia araii NBRC 100433</name>
    <dbReference type="NCBI Taxonomy" id="1073574"/>
    <lineage>
        <taxon>Bacteria</taxon>
        <taxon>Bacillati</taxon>
        <taxon>Actinomycetota</taxon>
        <taxon>Actinomycetes</taxon>
        <taxon>Mycobacteriales</taxon>
        <taxon>Gordoniaceae</taxon>
        <taxon>Gordonia</taxon>
    </lineage>
</organism>
<reference evidence="3 4" key="1">
    <citation type="submission" date="2011-11" db="EMBL/GenBank/DDBJ databases">
        <title>Whole genome shotgun sequence of Gordonia araii NBRC 100433.</title>
        <authorList>
            <person name="Yoshida Y."/>
            <person name="Hosoyama A."/>
            <person name="Tsuchikane K."/>
            <person name="Katsumata H."/>
            <person name="Yamazaki S."/>
            <person name="Fujita N."/>
        </authorList>
    </citation>
    <scope>NUCLEOTIDE SEQUENCE [LARGE SCALE GENOMIC DNA]</scope>
    <source>
        <strain evidence="3 4">NBRC 100433</strain>
    </source>
</reference>
<name>G7GX06_9ACTN</name>
<protein>
    <submittedName>
        <fullName evidence="3">Uncharacterized protein</fullName>
    </submittedName>
</protein>
<feature type="region of interest" description="Disordered" evidence="1">
    <location>
        <begin position="1"/>
        <end position="27"/>
    </location>
</feature>
<keyword evidence="2" id="KW-0812">Transmembrane</keyword>
<evidence type="ECO:0000313" key="3">
    <source>
        <dbReference type="EMBL" id="GAB08131.1"/>
    </source>
</evidence>
<dbReference type="AlphaFoldDB" id="G7GX06"/>
<feature type="non-terminal residue" evidence="3">
    <location>
        <position position="120"/>
    </location>
</feature>
<evidence type="ECO:0000256" key="1">
    <source>
        <dbReference type="SAM" id="MobiDB-lite"/>
    </source>
</evidence>
<dbReference type="OrthoDB" id="4685755at2"/>
<keyword evidence="4" id="KW-1185">Reference proteome</keyword>
<dbReference type="RefSeq" id="WP_007320211.1">
    <property type="nucleotide sequence ID" value="NZ_BAEE01000001.1"/>
</dbReference>
<gene>
    <name evidence="3" type="ORF">GOARA_001_00010</name>
</gene>
<feature type="compositionally biased region" description="Polar residues" evidence="1">
    <location>
        <begin position="100"/>
        <end position="120"/>
    </location>
</feature>
<dbReference type="Proteomes" id="UP000035088">
    <property type="component" value="Unassembled WGS sequence"/>
</dbReference>